<accession>A0A4S4KW00</accession>
<keyword evidence="1" id="KW-0689">Ribosomal protein</keyword>
<dbReference type="EMBL" id="SGPK01000601">
    <property type="protein sequence ID" value="THH01190.1"/>
    <property type="molecule type" value="Genomic_DNA"/>
</dbReference>
<evidence type="ECO:0000313" key="4">
    <source>
        <dbReference type="EMBL" id="THH01190.1"/>
    </source>
</evidence>
<keyword evidence="2" id="KW-0687">Ribonucleoprotein</keyword>
<evidence type="ECO:0000259" key="3">
    <source>
        <dbReference type="Pfam" id="PF00338"/>
    </source>
</evidence>
<evidence type="ECO:0000313" key="5">
    <source>
        <dbReference type="Proteomes" id="UP000308199"/>
    </source>
</evidence>
<reference evidence="4 5" key="1">
    <citation type="submission" date="2019-02" db="EMBL/GenBank/DDBJ databases">
        <title>Genome sequencing of the rare red list fungi Phellinidium pouzarii.</title>
        <authorList>
            <person name="Buettner E."/>
            <person name="Kellner H."/>
        </authorList>
    </citation>
    <scope>NUCLEOTIDE SEQUENCE [LARGE SCALE GENOMIC DNA]</scope>
    <source>
        <strain evidence="4 5">DSM 108285</strain>
    </source>
</reference>
<name>A0A4S4KW00_9AGAM</name>
<dbReference type="GO" id="GO:1990904">
    <property type="term" value="C:ribonucleoprotein complex"/>
    <property type="evidence" value="ECO:0007669"/>
    <property type="project" value="UniProtKB-KW"/>
</dbReference>
<feature type="non-terminal residue" evidence="4">
    <location>
        <position position="1"/>
    </location>
</feature>
<dbReference type="InterPro" id="IPR027486">
    <property type="entry name" value="Ribosomal_uS10_dom"/>
</dbReference>
<keyword evidence="5" id="KW-1185">Reference proteome</keyword>
<evidence type="ECO:0000256" key="1">
    <source>
        <dbReference type="ARBA" id="ARBA00022980"/>
    </source>
</evidence>
<organism evidence="4 5">
    <name type="scientific">Phellinidium pouzarii</name>
    <dbReference type="NCBI Taxonomy" id="167371"/>
    <lineage>
        <taxon>Eukaryota</taxon>
        <taxon>Fungi</taxon>
        <taxon>Dikarya</taxon>
        <taxon>Basidiomycota</taxon>
        <taxon>Agaricomycotina</taxon>
        <taxon>Agaricomycetes</taxon>
        <taxon>Hymenochaetales</taxon>
        <taxon>Hymenochaetaceae</taxon>
        <taxon>Phellinidium</taxon>
    </lineage>
</organism>
<dbReference type="InterPro" id="IPR036838">
    <property type="entry name" value="Ribosomal_uS10_dom_sf"/>
</dbReference>
<gene>
    <name evidence="4" type="ORF">EW145_g6956</name>
</gene>
<dbReference type="SUPFAM" id="SSF54999">
    <property type="entry name" value="Ribosomal protein S10"/>
    <property type="match status" value="1"/>
</dbReference>
<dbReference type="Proteomes" id="UP000308199">
    <property type="component" value="Unassembled WGS sequence"/>
</dbReference>
<dbReference type="Gene3D" id="3.30.70.600">
    <property type="entry name" value="Ribosomal protein S10 domain"/>
    <property type="match status" value="1"/>
</dbReference>
<evidence type="ECO:0000256" key="2">
    <source>
        <dbReference type="ARBA" id="ARBA00023274"/>
    </source>
</evidence>
<feature type="domain" description="Small ribosomal subunit protein uS10" evidence="3">
    <location>
        <begin position="1"/>
        <end position="49"/>
    </location>
</feature>
<protein>
    <recommendedName>
        <fullName evidence="3">Small ribosomal subunit protein uS10 domain-containing protein</fullName>
    </recommendedName>
</protein>
<proteinExistence type="predicted"/>
<dbReference type="OrthoDB" id="366214at2759"/>
<comment type="caution">
    <text evidence="4">The sequence shown here is derived from an EMBL/GenBank/DDBJ whole genome shotgun (WGS) entry which is preliminary data.</text>
</comment>
<dbReference type="AlphaFoldDB" id="A0A4S4KW00"/>
<sequence length="119" mass="13945">PFVHKKAQENFDRKVHKRVLKAWDATEGVVERWISYIMAHPQPMIAVRIVRWHRVPLGLGRKHDENTSEKQKEMIRMENVTDHQRVEDVAKMIIAQEMKAANLTPGKLQEVAQKKTEEV</sequence>
<dbReference type="Pfam" id="PF00338">
    <property type="entry name" value="Ribosomal_S10"/>
    <property type="match status" value="1"/>
</dbReference>
<dbReference type="GO" id="GO:0005840">
    <property type="term" value="C:ribosome"/>
    <property type="evidence" value="ECO:0007669"/>
    <property type="project" value="UniProtKB-KW"/>
</dbReference>